<reference evidence="6" key="1">
    <citation type="submission" date="2012-02" db="EMBL/GenBank/DDBJ databases">
        <title>The complete genome of Solitalea canadensis DSM 3403.</title>
        <authorList>
            <consortium name="US DOE Joint Genome Institute (JGI-PGF)"/>
            <person name="Lucas S."/>
            <person name="Copeland A."/>
            <person name="Lapidus A."/>
            <person name="Glavina del Rio T."/>
            <person name="Dalin E."/>
            <person name="Tice H."/>
            <person name="Bruce D."/>
            <person name="Goodwin L."/>
            <person name="Pitluck S."/>
            <person name="Peters L."/>
            <person name="Ovchinnikova G."/>
            <person name="Lu M."/>
            <person name="Kyrpides N."/>
            <person name="Mavromatis K."/>
            <person name="Ivanova N."/>
            <person name="Brettin T."/>
            <person name="Detter J.C."/>
            <person name="Han C."/>
            <person name="Larimer F."/>
            <person name="Land M."/>
            <person name="Hauser L."/>
            <person name="Markowitz V."/>
            <person name="Cheng J.-F."/>
            <person name="Hugenholtz P."/>
            <person name="Woyke T."/>
            <person name="Wu D."/>
            <person name="Spring S."/>
            <person name="Schroeder M."/>
            <person name="Kopitz M."/>
            <person name="Brambilla E."/>
            <person name="Klenk H.-P."/>
            <person name="Eisen J.A."/>
        </authorList>
    </citation>
    <scope>NUCLEOTIDE SEQUENCE</scope>
    <source>
        <strain evidence="6">DSM 3403</strain>
    </source>
</reference>
<accession>H8KN03</accession>
<feature type="transmembrane region" description="Helical" evidence="5">
    <location>
        <begin position="171"/>
        <end position="197"/>
    </location>
</feature>
<feature type="transmembrane region" description="Helical" evidence="5">
    <location>
        <begin position="246"/>
        <end position="263"/>
    </location>
</feature>
<feature type="transmembrane region" description="Helical" evidence="5">
    <location>
        <begin position="83"/>
        <end position="105"/>
    </location>
</feature>
<name>H8KN03_SOLCM</name>
<keyword evidence="4 5" id="KW-0472">Membrane</keyword>
<gene>
    <name evidence="6" type="ordered locus">Solca_4092</name>
</gene>
<dbReference type="HOGENOM" id="CLU_022017_0_2_10"/>
<evidence type="ECO:0000313" key="6">
    <source>
        <dbReference type="EMBL" id="AFD09082.1"/>
    </source>
</evidence>
<feature type="transmembrane region" description="Helical" evidence="5">
    <location>
        <begin position="146"/>
        <end position="165"/>
    </location>
</feature>
<evidence type="ECO:0000256" key="4">
    <source>
        <dbReference type="ARBA" id="ARBA00023136"/>
    </source>
</evidence>
<dbReference type="eggNOG" id="COG2244">
    <property type="taxonomic scope" value="Bacteria"/>
</dbReference>
<feature type="transmembrane region" description="Helical" evidence="5">
    <location>
        <begin position="218"/>
        <end position="240"/>
    </location>
</feature>
<keyword evidence="7" id="KW-1185">Reference proteome</keyword>
<dbReference type="InterPro" id="IPR002797">
    <property type="entry name" value="Polysacc_synth"/>
</dbReference>
<feature type="transmembrane region" description="Helical" evidence="5">
    <location>
        <begin position="12"/>
        <end position="37"/>
    </location>
</feature>
<evidence type="ECO:0000313" key="7">
    <source>
        <dbReference type="Proteomes" id="UP000007590"/>
    </source>
</evidence>
<dbReference type="RefSeq" id="WP_014682304.1">
    <property type="nucleotide sequence ID" value="NC_017770.1"/>
</dbReference>
<dbReference type="STRING" id="929556.Solca_4092"/>
<evidence type="ECO:0000256" key="1">
    <source>
        <dbReference type="ARBA" id="ARBA00004141"/>
    </source>
</evidence>
<feature type="transmembrane region" description="Helical" evidence="5">
    <location>
        <begin position="43"/>
        <end position="62"/>
    </location>
</feature>
<dbReference type="Proteomes" id="UP000007590">
    <property type="component" value="Chromosome"/>
</dbReference>
<keyword evidence="2 5" id="KW-0812">Transmembrane</keyword>
<sequence length="296" mass="33645">MNSGKSVKKNIVSLGIVQVANLLFPLITLPLIARIIGPEKFGVINYASSVIAYFVLIINYGFDMTATREVAQNKDNKEMLNHIFSNVFYAKALLVLFSTICFIPLLFYFPNLKDEKLVAVFSFLICFAWVITPNWLYQGLQDLTKIALFNLFTKLFFTVAIVLIIRHANDYIWQPLIVSGSQLLVSIFSFYWAFKWYGIKLTAFNFSAVKKTLFDGRMIFLSLVTINLYSTTNIIILGLFESVVHVGYYTAALKLIGVIRAIFFQPVNQSLFPFIGDAFGRNKNDGIEMIKKLMPV</sequence>
<dbReference type="GO" id="GO:0016020">
    <property type="term" value="C:membrane"/>
    <property type="evidence" value="ECO:0007669"/>
    <property type="project" value="UniProtKB-SubCell"/>
</dbReference>
<keyword evidence="3 5" id="KW-1133">Transmembrane helix</keyword>
<dbReference type="Pfam" id="PF01943">
    <property type="entry name" value="Polysacc_synt"/>
    <property type="match status" value="1"/>
</dbReference>
<dbReference type="InterPro" id="IPR052556">
    <property type="entry name" value="PolySynth_Transporter"/>
</dbReference>
<protein>
    <submittedName>
        <fullName evidence="6">Membrane protein involved in the export of O-antigen and teichoic acid</fullName>
    </submittedName>
</protein>
<dbReference type="KEGG" id="scn:Solca_4092"/>
<dbReference type="AlphaFoldDB" id="H8KN03"/>
<feature type="transmembrane region" description="Helical" evidence="5">
    <location>
        <begin position="117"/>
        <end position="137"/>
    </location>
</feature>
<organism evidence="6 7">
    <name type="scientific">Solitalea canadensis (strain ATCC 29591 / DSM 3403 / JCM 21819 / LMG 8368 / NBRC 15130 / NCIMB 12057 / USAM 9D)</name>
    <name type="common">Flexibacter canadensis</name>
    <dbReference type="NCBI Taxonomy" id="929556"/>
    <lineage>
        <taxon>Bacteria</taxon>
        <taxon>Pseudomonadati</taxon>
        <taxon>Bacteroidota</taxon>
        <taxon>Sphingobacteriia</taxon>
        <taxon>Sphingobacteriales</taxon>
        <taxon>Sphingobacteriaceae</taxon>
        <taxon>Solitalea</taxon>
    </lineage>
</organism>
<dbReference type="PANTHER" id="PTHR43424">
    <property type="entry name" value="LOCUS PUTATIVE PROTEIN 1-RELATED"/>
    <property type="match status" value="1"/>
</dbReference>
<dbReference type="PANTHER" id="PTHR43424:SF1">
    <property type="entry name" value="LOCUS PUTATIVE PROTEIN 1-RELATED"/>
    <property type="match status" value="1"/>
</dbReference>
<evidence type="ECO:0000256" key="2">
    <source>
        <dbReference type="ARBA" id="ARBA00022692"/>
    </source>
</evidence>
<comment type="subcellular location">
    <subcellularLocation>
        <location evidence="1">Membrane</location>
        <topology evidence="1">Multi-pass membrane protein</topology>
    </subcellularLocation>
</comment>
<evidence type="ECO:0000256" key="3">
    <source>
        <dbReference type="ARBA" id="ARBA00022989"/>
    </source>
</evidence>
<dbReference type="EMBL" id="CP003349">
    <property type="protein sequence ID" value="AFD09082.1"/>
    <property type="molecule type" value="Genomic_DNA"/>
</dbReference>
<evidence type="ECO:0000256" key="5">
    <source>
        <dbReference type="SAM" id="Phobius"/>
    </source>
</evidence>
<dbReference type="OrthoDB" id="9815702at2"/>
<proteinExistence type="predicted"/>